<accession>A0A0D2KXS9</accession>
<sequence>MAALQSKSVAACAGVQQQRLAAPCVRPQAGQRVYASCFASSASLRAACGQPVVA</sequence>
<proteinExistence type="predicted"/>
<protein>
    <submittedName>
        <fullName evidence="1">Uncharacterized protein</fullName>
    </submittedName>
</protein>
<feature type="non-terminal residue" evidence="1">
    <location>
        <position position="54"/>
    </location>
</feature>
<dbReference type="EMBL" id="KK101663">
    <property type="protein sequence ID" value="KIZ00059.1"/>
    <property type="molecule type" value="Genomic_DNA"/>
</dbReference>
<organism evidence="1 2">
    <name type="scientific">Monoraphidium neglectum</name>
    <dbReference type="NCBI Taxonomy" id="145388"/>
    <lineage>
        <taxon>Eukaryota</taxon>
        <taxon>Viridiplantae</taxon>
        <taxon>Chlorophyta</taxon>
        <taxon>core chlorophytes</taxon>
        <taxon>Chlorophyceae</taxon>
        <taxon>CS clade</taxon>
        <taxon>Sphaeropleales</taxon>
        <taxon>Selenastraceae</taxon>
        <taxon>Monoraphidium</taxon>
    </lineage>
</organism>
<dbReference type="KEGG" id="mng:MNEG_7900"/>
<gene>
    <name evidence="1" type="ORF">MNEG_7900</name>
</gene>
<name>A0A0D2KXS9_9CHLO</name>
<keyword evidence="2" id="KW-1185">Reference proteome</keyword>
<dbReference type="Proteomes" id="UP000054498">
    <property type="component" value="Unassembled WGS sequence"/>
</dbReference>
<reference evidence="1 2" key="1">
    <citation type="journal article" date="2013" name="BMC Genomics">
        <title>Reconstruction of the lipid metabolism for the microalga Monoraphidium neglectum from its genome sequence reveals characteristics suitable for biofuel production.</title>
        <authorList>
            <person name="Bogen C."/>
            <person name="Al-Dilaimi A."/>
            <person name="Albersmeier A."/>
            <person name="Wichmann J."/>
            <person name="Grundmann M."/>
            <person name="Rupp O."/>
            <person name="Lauersen K.J."/>
            <person name="Blifernez-Klassen O."/>
            <person name="Kalinowski J."/>
            <person name="Goesmann A."/>
            <person name="Mussgnug J.H."/>
            <person name="Kruse O."/>
        </authorList>
    </citation>
    <scope>NUCLEOTIDE SEQUENCE [LARGE SCALE GENOMIC DNA]</scope>
    <source>
        <strain evidence="1 2">SAG 48.87</strain>
    </source>
</reference>
<dbReference type="AlphaFoldDB" id="A0A0D2KXS9"/>
<dbReference type="GeneID" id="25740776"/>
<evidence type="ECO:0000313" key="1">
    <source>
        <dbReference type="EMBL" id="KIZ00059.1"/>
    </source>
</evidence>
<dbReference type="RefSeq" id="XP_013899078.1">
    <property type="nucleotide sequence ID" value="XM_014043624.1"/>
</dbReference>
<evidence type="ECO:0000313" key="2">
    <source>
        <dbReference type="Proteomes" id="UP000054498"/>
    </source>
</evidence>